<proteinExistence type="predicted"/>
<dbReference type="Proteomes" id="UP000664771">
    <property type="component" value="Unassembled WGS sequence"/>
</dbReference>
<evidence type="ECO:0000313" key="2">
    <source>
        <dbReference type="Proteomes" id="UP000664771"/>
    </source>
</evidence>
<gene>
    <name evidence="1" type="primary">mdcA</name>
    <name evidence="1" type="ORF">J2D73_06425</name>
</gene>
<dbReference type="EMBL" id="JAFVMF010000006">
    <property type="protein sequence ID" value="MBO1359431.1"/>
    <property type="molecule type" value="Genomic_DNA"/>
</dbReference>
<protein>
    <submittedName>
        <fullName evidence="1">Malonate decarboxylase subunit alpha</fullName>
    </submittedName>
</protein>
<dbReference type="PANTHER" id="PTHR43293">
    <property type="entry name" value="ACETATE COA-TRANSFERASE YDIF"/>
    <property type="match status" value="1"/>
</dbReference>
<dbReference type="PANTHER" id="PTHR43293:SF2">
    <property type="entry name" value="MALONATE DECARBOXYLASE ALPHA SUBUNIT"/>
    <property type="match status" value="1"/>
</dbReference>
<dbReference type="Gene3D" id="3.40.1080.10">
    <property type="entry name" value="Glutaconate Coenzyme A-transferase"/>
    <property type="match status" value="1"/>
</dbReference>
<name>A0ABS3LU58_9PROT</name>
<evidence type="ECO:0000313" key="1">
    <source>
        <dbReference type="EMBL" id="MBO1359431.1"/>
    </source>
</evidence>
<comment type="caution">
    <text evidence="1">The sequence shown here is derived from an EMBL/GenBank/DDBJ whole genome shotgun (WGS) entry which is preliminary data.</text>
</comment>
<organism evidence="1 2">
    <name type="scientific">Acetobacter sacchari</name>
    <dbReference type="NCBI Taxonomy" id="2661687"/>
    <lineage>
        <taxon>Bacteria</taxon>
        <taxon>Pseudomonadati</taxon>
        <taxon>Pseudomonadota</taxon>
        <taxon>Alphaproteobacteria</taxon>
        <taxon>Acetobacterales</taxon>
        <taxon>Acetobacteraceae</taxon>
        <taxon>Acetobacter</taxon>
    </lineage>
</organism>
<dbReference type="InterPro" id="IPR037171">
    <property type="entry name" value="NagB/RpiA_transferase-like"/>
</dbReference>
<dbReference type="SUPFAM" id="SSF100950">
    <property type="entry name" value="NagB/RpiA/CoA transferase-like"/>
    <property type="match status" value="2"/>
</dbReference>
<reference evidence="1 2" key="1">
    <citation type="submission" date="2021-03" db="EMBL/GenBank/DDBJ databases">
        <title>The complete genome sequence of Acetobacter sacchari TBRC 11175.</title>
        <authorList>
            <person name="Charoenyingcharoen P."/>
            <person name="Yukphan P."/>
        </authorList>
    </citation>
    <scope>NUCLEOTIDE SEQUENCE [LARGE SCALE GENOMIC DNA]</scope>
    <source>
        <strain evidence="1 2">TBRC 11175</strain>
    </source>
</reference>
<sequence>MRDWTRQKTERATRMDAAAPFADGKVVAADNATDMLRRVIKSGDRVCLEGDNQKQADFLASCLAQVDPADIHDLHIVQSGLVLPEHLDLFRLGIAKKLDFSYSGPQSGAIARALDQGKIELGAIHTYIELFARYYVDLTPNVALIAGVCADRDGNLYTGPNTEDTPTIVEATAYKSGVVIAQVNRIVDKVPRVDIPGDQIDFVVEAPRPFYVEPLFTRDPGAVTDSQILMAMIALKGIYAEYKPKRLNHGIGFATAAIELLLPTYGEKLGLRGEVATHWALNPHPTLIPAIESGWVEQIHCFGSEVGMDRYMSARPDVYFTGKDGTLRSNRLMCQNAGLYACDMFIGSTLQIDLAGNSSTVTPDRIAGFGGAPNMGSDAHGRRHVSDAWLKAGREAAGDSGPLVRGRKLVVQMVETFGEGMKPAFVEELDSLALARKLNMELAPVMIFGDDVTHIVTEEGIANLLLCRNADDVEQAIRGVAGYTPVGLARDKAKVEALRQRGVIRRPEDLGVDPMEASRNLLAARSIRDLVTWSDGLYSPPSKFRNW</sequence>
<dbReference type="InterPro" id="IPR005777">
    <property type="entry name" value="MadA"/>
</dbReference>
<dbReference type="NCBIfam" id="TIGR01110">
    <property type="entry name" value="mdcA"/>
    <property type="match status" value="1"/>
</dbReference>
<dbReference type="RefSeq" id="WP_207880530.1">
    <property type="nucleotide sequence ID" value="NZ_JAFVMF010000006.1"/>
</dbReference>
<dbReference type="Pfam" id="PF16957">
    <property type="entry name" value="Mal_decarbox_Al"/>
    <property type="match status" value="1"/>
</dbReference>
<keyword evidence="2" id="KW-1185">Reference proteome</keyword>
<accession>A0ABS3LU58</accession>